<evidence type="ECO:0000256" key="1">
    <source>
        <dbReference type="SAM" id="Phobius"/>
    </source>
</evidence>
<evidence type="ECO:0000259" key="2">
    <source>
        <dbReference type="Pfam" id="PF06211"/>
    </source>
</evidence>
<feature type="transmembrane region" description="Helical" evidence="1">
    <location>
        <begin position="149"/>
        <end position="177"/>
    </location>
</feature>
<keyword evidence="1" id="KW-0812">Transmembrane</keyword>
<dbReference type="InterPro" id="IPR045807">
    <property type="entry name" value="BAMBI_N"/>
</dbReference>
<dbReference type="InterPro" id="IPR045806">
    <property type="entry name" value="BAMBI_C"/>
</dbReference>
<dbReference type="Pfam" id="PF06211">
    <property type="entry name" value="BAMBI"/>
    <property type="match status" value="1"/>
</dbReference>
<name>A0A2Z6DTK8_PARTP</name>
<evidence type="ECO:0000259" key="3">
    <source>
        <dbReference type="Pfam" id="PF19337"/>
    </source>
</evidence>
<feature type="domain" description="BMP and activin membrane-bound inhibitor N-terminal" evidence="2">
    <location>
        <begin position="54"/>
        <end position="85"/>
    </location>
</feature>
<protein>
    <submittedName>
        <fullName evidence="4">BMP and activin membrane-bound inhibitor homolog 1</fullName>
    </submittedName>
</protein>
<proteinExistence type="evidence at transcript level"/>
<feature type="domain" description="BMP and activin membrane-bound inhibitor C-terminal" evidence="3">
    <location>
        <begin position="143"/>
        <end position="185"/>
    </location>
</feature>
<dbReference type="Pfam" id="PF19337">
    <property type="entry name" value="BAMBI_C"/>
    <property type="match status" value="1"/>
</dbReference>
<reference evidence="4" key="1">
    <citation type="submission" date="2018-04" db="EMBL/GenBank/DDBJ databases">
        <title>Early embryogenesis of the spider.</title>
        <authorList>
            <person name="Akiyama-Oda Y."/>
            <person name="Oda H."/>
        </authorList>
    </citation>
    <scope>NUCLEOTIDE SEQUENCE</scope>
</reference>
<dbReference type="EMBL" id="LC379647">
    <property type="protein sequence ID" value="BBD75284.1"/>
    <property type="molecule type" value="mRNA"/>
</dbReference>
<sequence>MSVYVVRDGSHDHRAVVPLRKLTPPPLLMTNRMDIKSSDLRSVIISMTLFFLSSVKCEIRCYCNQASCVSTGYMCKSSSFCFSDVTIGVHGCLEKRRCVGLRCCREDMCNYLEAQMQTFKAPISGSIGEEHFDDSRSISLTEGALRREVWLKAAIIAVPVAGICILILLVAIAARMLKQDAERQRRLLELRRVYGHSIRDTLLPWSKEKSSTIV</sequence>
<dbReference type="AlphaFoldDB" id="A0A2Z6DTK8"/>
<evidence type="ECO:0000313" key="4">
    <source>
        <dbReference type="EMBL" id="BBD75284.1"/>
    </source>
</evidence>
<dbReference type="OrthoDB" id="5914644at2759"/>
<accession>A0A2Z6DTK8</accession>
<dbReference type="CDD" id="cd23576">
    <property type="entry name" value="TFP_LU_ECD_BAMBI"/>
    <property type="match status" value="1"/>
</dbReference>
<gene>
    <name evidence="4" type="primary">BAMBI1</name>
</gene>
<keyword evidence="1" id="KW-1133">Transmembrane helix</keyword>
<keyword evidence="1" id="KW-0472">Membrane</keyword>
<organism evidence="4">
    <name type="scientific">Parasteatoda tepidariorum</name>
    <name type="common">Common house spider</name>
    <name type="synonym">Achaearanea tepidariorum</name>
    <dbReference type="NCBI Taxonomy" id="114398"/>
    <lineage>
        <taxon>Eukaryota</taxon>
        <taxon>Metazoa</taxon>
        <taxon>Ecdysozoa</taxon>
        <taxon>Arthropoda</taxon>
        <taxon>Chelicerata</taxon>
        <taxon>Arachnida</taxon>
        <taxon>Araneae</taxon>
        <taxon>Araneomorphae</taxon>
        <taxon>Entelegynae</taxon>
        <taxon>Araneoidea</taxon>
        <taxon>Theridiidae</taxon>
        <taxon>Parasteatoda</taxon>
    </lineage>
</organism>